<protein>
    <recommendedName>
        <fullName evidence="2">Pyruvate carboxyltransferase domain-containing protein</fullName>
    </recommendedName>
</protein>
<evidence type="ECO:0000259" key="2">
    <source>
        <dbReference type="PROSITE" id="PS50991"/>
    </source>
</evidence>
<dbReference type="InterPro" id="IPR000891">
    <property type="entry name" value="PYR_CT"/>
</dbReference>
<dbReference type="PANTHER" id="PTHR42880">
    <property type="entry name" value="HOMOCITRATE SYNTHASE"/>
    <property type="match status" value="1"/>
</dbReference>
<dbReference type="PROSITE" id="PS50991">
    <property type="entry name" value="PYR_CT"/>
    <property type="match status" value="1"/>
</dbReference>
<dbReference type="GO" id="GO:0016740">
    <property type="term" value="F:transferase activity"/>
    <property type="evidence" value="ECO:0007669"/>
    <property type="project" value="UniProtKB-KW"/>
</dbReference>
<accession>X1MT70</accession>
<dbReference type="PANTHER" id="PTHR42880:SF1">
    <property type="entry name" value="ISOPROPYLMALATE_HOMOCITRATE_CITRAMALATE SYNTHASE FAMILY PROTEIN"/>
    <property type="match status" value="1"/>
</dbReference>
<keyword evidence="1" id="KW-0808">Transferase</keyword>
<name>X1MT70_9ZZZZ</name>
<reference evidence="3" key="1">
    <citation type="journal article" date="2014" name="Front. Microbiol.">
        <title>High frequency of phylogenetically diverse reductive dehalogenase-homologous genes in deep subseafloor sedimentary metagenomes.</title>
        <authorList>
            <person name="Kawai M."/>
            <person name="Futagami T."/>
            <person name="Toyoda A."/>
            <person name="Takaki Y."/>
            <person name="Nishi S."/>
            <person name="Hori S."/>
            <person name="Arai W."/>
            <person name="Tsubouchi T."/>
            <person name="Morono Y."/>
            <person name="Uchiyama I."/>
            <person name="Ito T."/>
            <person name="Fujiyama A."/>
            <person name="Inagaki F."/>
            <person name="Takami H."/>
        </authorList>
    </citation>
    <scope>NUCLEOTIDE SEQUENCE</scope>
    <source>
        <strain evidence="3">Expedition CK06-06</strain>
    </source>
</reference>
<dbReference type="InterPro" id="IPR013785">
    <property type="entry name" value="Aldolase_TIM"/>
</dbReference>
<evidence type="ECO:0000256" key="1">
    <source>
        <dbReference type="ARBA" id="ARBA00022679"/>
    </source>
</evidence>
<dbReference type="EMBL" id="BARV01025861">
    <property type="protein sequence ID" value="GAI34453.1"/>
    <property type="molecule type" value="Genomic_DNA"/>
</dbReference>
<sequence length="244" mass="26570">MPKIHIIDVTNRDGVQTAKLGLSKLEKTLLNIYLNELGVFQSEFGFPTTRHETLYLQANLELARMGVLRPIRLEGWIRAIVADVELAFEMVPDIKHLNLSISTSDQMIEGKFKGRKTRDDIIAEMVAAVEAAWAHGADSVGVNAEDASRTGPDYLIKFGRAAKEHGACRLRYCDTLGYDNPFTIYETVRALAENIGMPIEVHCHGDLGMAVANSLAGAKGAIDGGQDVYVNTTVNGIGERAGNA</sequence>
<feature type="domain" description="Pyruvate carboxyltransferase" evidence="2">
    <location>
        <begin position="4"/>
        <end position="244"/>
    </location>
</feature>
<dbReference type="AlphaFoldDB" id="X1MT70"/>
<comment type="caution">
    <text evidence="3">The sequence shown here is derived from an EMBL/GenBank/DDBJ whole genome shotgun (WGS) entry which is preliminary data.</text>
</comment>
<proteinExistence type="predicted"/>
<evidence type="ECO:0000313" key="3">
    <source>
        <dbReference type="EMBL" id="GAI34453.1"/>
    </source>
</evidence>
<dbReference type="SUPFAM" id="SSF51569">
    <property type="entry name" value="Aldolase"/>
    <property type="match status" value="1"/>
</dbReference>
<organism evidence="3">
    <name type="scientific">marine sediment metagenome</name>
    <dbReference type="NCBI Taxonomy" id="412755"/>
    <lineage>
        <taxon>unclassified sequences</taxon>
        <taxon>metagenomes</taxon>
        <taxon>ecological metagenomes</taxon>
    </lineage>
</organism>
<dbReference type="Gene3D" id="3.20.20.70">
    <property type="entry name" value="Aldolase class I"/>
    <property type="match status" value="1"/>
</dbReference>
<gene>
    <name evidence="3" type="ORF">S06H3_41890</name>
</gene>
<dbReference type="Pfam" id="PF00682">
    <property type="entry name" value="HMGL-like"/>
    <property type="match status" value="1"/>
</dbReference>
<feature type="non-terminal residue" evidence="3">
    <location>
        <position position="244"/>
    </location>
</feature>